<dbReference type="InterPro" id="IPR051081">
    <property type="entry name" value="HTH_MetalResp_TranReg"/>
</dbReference>
<keyword evidence="6" id="KW-1185">Reference proteome</keyword>
<evidence type="ECO:0000256" key="3">
    <source>
        <dbReference type="ARBA" id="ARBA00023163"/>
    </source>
</evidence>
<gene>
    <name evidence="5" type="ORF">ACFSUE_19905</name>
</gene>
<evidence type="ECO:0000313" key="5">
    <source>
        <dbReference type="EMBL" id="MFD2695873.1"/>
    </source>
</evidence>
<proteinExistence type="predicted"/>
<dbReference type="PRINTS" id="PR00778">
    <property type="entry name" value="HTHARSR"/>
</dbReference>
<accession>A0ABW5S8U1</accession>
<dbReference type="SMART" id="SM00418">
    <property type="entry name" value="HTH_ARSR"/>
    <property type="match status" value="1"/>
</dbReference>
<organism evidence="5 6">
    <name type="scientific">Sporolactobacillus shoreicorticis</name>
    <dbReference type="NCBI Taxonomy" id="1923877"/>
    <lineage>
        <taxon>Bacteria</taxon>
        <taxon>Bacillati</taxon>
        <taxon>Bacillota</taxon>
        <taxon>Bacilli</taxon>
        <taxon>Bacillales</taxon>
        <taxon>Sporolactobacillaceae</taxon>
        <taxon>Sporolactobacillus</taxon>
    </lineage>
</organism>
<comment type="caution">
    <text evidence="5">The sequence shown here is derived from an EMBL/GenBank/DDBJ whole genome shotgun (WGS) entry which is preliminary data.</text>
</comment>
<feature type="domain" description="HTH arsR-type" evidence="4">
    <location>
        <begin position="1"/>
        <end position="95"/>
    </location>
</feature>
<dbReference type="EMBL" id="JBHUMQ010000056">
    <property type="protein sequence ID" value="MFD2695873.1"/>
    <property type="molecule type" value="Genomic_DNA"/>
</dbReference>
<dbReference type="InterPro" id="IPR036390">
    <property type="entry name" value="WH_DNA-bd_sf"/>
</dbReference>
<dbReference type="RefSeq" id="WP_253061565.1">
    <property type="nucleotide sequence ID" value="NZ_JAMXWM010000009.1"/>
</dbReference>
<dbReference type="Proteomes" id="UP001597399">
    <property type="component" value="Unassembled WGS sequence"/>
</dbReference>
<dbReference type="PANTHER" id="PTHR33154">
    <property type="entry name" value="TRANSCRIPTIONAL REGULATOR, ARSR FAMILY"/>
    <property type="match status" value="1"/>
</dbReference>
<dbReference type="Gene3D" id="1.10.10.10">
    <property type="entry name" value="Winged helix-like DNA-binding domain superfamily/Winged helix DNA-binding domain"/>
    <property type="match status" value="1"/>
</dbReference>
<dbReference type="CDD" id="cd00090">
    <property type="entry name" value="HTH_ARSR"/>
    <property type="match status" value="1"/>
</dbReference>
<dbReference type="SUPFAM" id="SSF46785">
    <property type="entry name" value="Winged helix' DNA-binding domain"/>
    <property type="match status" value="1"/>
</dbReference>
<evidence type="ECO:0000256" key="2">
    <source>
        <dbReference type="ARBA" id="ARBA00023125"/>
    </source>
</evidence>
<evidence type="ECO:0000259" key="4">
    <source>
        <dbReference type="PROSITE" id="PS50987"/>
    </source>
</evidence>
<dbReference type="Pfam" id="PF01022">
    <property type="entry name" value="HTH_5"/>
    <property type="match status" value="1"/>
</dbReference>
<dbReference type="PANTHER" id="PTHR33154:SF33">
    <property type="entry name" value="TRANSCRIPTIONAL REPRESSOR SDPR"/>
    <property type="match status" value="1"/>
</dbReference>
<dbReference type="NCBIfam" id="NF033788">
    <property type="entry name" value="HTH_metalloreg"/>
    <property type="match status" value="1"/>
</dbReference>
<dbReference type="InterPro" id="IPR001845">
    <property type="entry name" value="HTH_ArsR_DNA-bd_dom"/>
</dbReference>
<reference evidence="6" key="1">
    <citation type="journal article" date="2019" name="Int. J. Syst. Evol. Microbiol.">
        <title>The Global Catalogue of Microorganisms (GCM) 10K type strain sequencing project: providing services to taxonomists for standard genome sequencing and annotation.</title>
        <authorList>
            <consortium name="The Broad Institute Genomics Platform"/>
            <consortium name="The Broad Institute Genome Sequencing Center for Infectious Disease"/>
            <person name="Wu L."/>
            <person name="Ma J."/>
        </authorList>
    </citation>
    <scope>NUCLEOTIDE SEQUENCE [LARGE SCALE GENOMIC DNA]</scope>
    <source>
        <strain evidence="6">TISTR 2466</strain>
    </source>
</reference>
<dbReference type="InterPro" id="IPR036388">
    <property type="entry name" value="WH-like_DNA-bd_sf"/>
</dbReference>
<dbReference type="InterPro" id="IPR011991">
    <property type="entry name" value="ArsR-like_HTH"/>
</dbReference>
<keyword evidence="2" id="KW-0238">DNA-binding</keyword>
<keyword evidence="3" id="KW-0804">Transcription</keyword>
<dbReference type="PROSITE" id="PS50987">
    <property type="entry name" value="HTH_ARSR_2"/>
    <property type="match status" value="1"/>
</dbReference>
<keyword evidence="1" id="KW-0805">Transcription regulation</keyword>
<protein>
    <submittedName>
        <fullName evidence="5">ArsR/SmtB family transcription factor</fullName>
    </submittedName>
</protein>
<evidence type="ECO:0000313" key="6">
    <source>
        <dbReference type="Proteomes" id="UP001597399"/>
    </source>
</evidence>
<sequence length="296" mass="33211">MELEITNDSLSVFKALASSVRVKIIQELSTKDMSVTQLKQKLNLSGPIVLMHLKKLEDAGIIGSRREGHNKVSFLKVENINIHLPRRLFKEFSRYEIELPVGQYTAFSAAPSCGLAGSTGYIGQIDTPAYFMDSQRINAGIVWLAKGFLEYQAPNLLKADQKLEMLVLSVELGSEFPYANNNWPSDITFSINGIDIGTWIAPGDFGDVRGKYTPDWVQDNFNQYGLLKTIRITEAETLLDGQYFSPVTLSDLNTHNDTYVIRFEVKNDAKHQGGLTIFGSGFGNYDQNIRMDLFYS</sequence>
<evidence type="ECO:0000256" key="1">
    <source>
        <dbReference type="ARBA" id="ARBA00023015"/>
    </source>
</evidence>
<name>A0ABW5S8U1_9BACL</name>